<protein>
    <submittedName>
        <fullName evidence="1">Uncharacterized protein</fullName>
    </submittedName>
</protein>
<sequence>MQIRMGGPSLHACYLFLPRKTAGWVPLKYTLESTFICLNSPLFAYIIDVLDLKLEYKGEDIGFPRRVSAHVLVRGLCVIIHSHQGRYNPEPLGGQCASSLGWALHSAKYLRRLR</sequence>
<name>A0AAN9QS57_CANGL</name>
<gene>
    <name evidence="1" type="ORF">VNO77_14918</name>
</gene>
<organism evidence="1 2">
    <name type="scientific">Canavalia gladiata</name>
    <name type="common">Sword bean</name>
    <name type="synonym">Dolichos gladiatus</name>
    <dbReference type="NCBI Taxonomy" id="3824"/>
    <lineage>
        <taxon>Eukaryota</taxon>
        <taxon>Viridiplantae</taxon>
        <taxon>Streptophyta</taxon>
        <taxon>Embryophyta</taxon>
        <taxon>Tracheophyta</taxon>
        <taxon>Spermatophyta</taxon>
        <taxon>Magnoliopsida</taxon>
        <taxon>eudicotyledons</taxon>
        <taxon>Gunneridae</taxon>
        <taxon>Pentapetalae</taxon>
        <taxon>rosids</taxon>
        <taxon>fabids</taxon>
        <taxon>Fabales</taxon>
        <taxon>Fabaceae</taxon>
        <taxon>Papilionoideae</taxon>
        <taxon>50 kb inversion clade</taxon>
        <taxon>NPAAA clade</taxon>
        <taxon>indigoferoid/millettioid clade</taxon>
        <taxon>Phaseoleae</taxon>
        <taxon>Canavalia</taxon>
    </lineage>
</organism>
<comment type="caution">
    <text evidence="1">The sequence shown here is derived from an EMBL/GenBank/DDBJ whole genome shotgun (WGS) entry which is preliminary data.</text>
</comment>
<dbReference type="AlphaFoldDB" id="A0AAN9QS57"/>
<proteinExistence type="predicted"/>
<dbReference type="EMBL" id="JAYMYQ010000003">
    <property type="protein sequence ID" value="KAK7344811.1"/>
    <property type="molecule type" value="Genomic_DNA"/>
</dbReference>
<evidence type="ECO:0000313" key="2">
    <source>
        <dbReference type="Proteomes" id="UP001367508"/>
    </source>
</evidence>
<dbReference type="Proteomes" id="UP001367508">
    <property type="component" value="Unassembled WGS sequence"/>
</dbReference>
<accession>A0AAN9QS57</accession>
<keyword evidence="2" id="KW-1185">Reference proteome</keyword>
<evidence type="ECO:0000313" key="1">
    <source>
        <dbReference type="EMBL" id="KAK7344811.1"/>
    </source>
</evidence>
<reference evidence="1 2" key="1">
    <citation type="submission" date="2024-01" db="EMBL/GenBank/DDBJ databases">
        <title>The genomes of 5 underutilized Papilionoideae crops provide insights into root nodulation and disease resistanc.</title>
        <authorList>
            <person name="Jiang F."/>
        </authorList>
    </citation>
    <scope>NUCLEOTIDE SEQUENCE [LARGE SCALE GENOMIC DNA]</scope>
    <source>
        <strain evidence="1">LVBAO_FW01</strain>
        <tissue evidence="1">Leaves</tissue>
    </source>
</reference>